<dbReference type="InterPro" id="IPR024997">
    <property type="entry name" value="DUF3892"/>
</dbReference>
<dbReference type="OrthoDB" id="826539at2"/>
<dbReference type="Proteomes" id="UP000271227">
    <property type="component" value="Unassembled WGS sequence"/>
</dbReference>
<feature type="region of interest" description="Disordered" evidence="1">
    <location>
        <begin position="1"/>
        <end position="24"/>
    </location>
</feature>
<accession>A0A3M0CGW2</accession>
<evidence type="ECO:0000313" key="3">
    <source>
        <dbReference type="Proteomes" id="UP000271227"/>
    </source>
</evidence>
<evidence type="ECO:0000256" key="1">
    <source>
        <dbReference type="SAM" id="MobiDB-lite"/>
    </source>
</evidence>
<name>A0A3M0CGW2_9PROT</name>
<organism evidence="2 3">
    <name type="scientific">Eilatimonas milleporae</name>
    <dbReference type="NCBI Taxonomy" id="911205"/>
    <lineage>
        <taxon>Bacteria</taxon>
        <taxon>Pseudomonadati</taxon>
        <taxon>Pseudomonadota</taxon>
        <taxon>Alphaproteobacteria</taxon>
        <taxon>Kordiimonadales</taxon>
        <taxon>Kordiimonadaceae</taxon>
        <taxon>Eilatimonas</taxon>
    </lineage>
</organism>
<reference evidence="2 3" key="1">
    <citation type="submission" date="2018-10" db="EMBL/GenBank/DDBJ databases">
        <title>Genomic Encyclopedia of Archaeal and Bacterial Type Strains, Phase II (KMG-II): from individual species to whole genera.</title>
        <authorList>
            <person name="Goeker M."/>
        </authorList>
    </citation>
    <scope>NUCLEOTIDE SEQUENCE [LARGE SCALE GENOMIC DNA]</scope>
    <source>
        <strain evidence="2 3">DSM 25217</strain>
    </source>
</reference>
<dbReference type="RefSeq" id="WP_121938920.1">
    <property type="nucleotide sequence ID" value="NZ_REFR01000011.1"/>
</dbReference>
<keyword evidence="3" id="KW-1185">Reference proteome</keyword>
<comment type="caution">
    <text evidence="2">The sequence shown here is derived from an EMBL/GenBank/DDBJ whole genome shotgun (WGS) entry which is preliminary data.</text>
</comment>
<protein>
    <submittedName>
        <fullName evidence="2">Uncharacterized protein DUF3892</fullName>
    </submittedName>
</protein>
<dbReference type="EMBL" id="REFR01000011">
    <property type="protein sequence ID" value="RMB08185.1"/>
    <property type="molecule type" value="Genomic_DNA"/>
</dbReference>
<proteinExistence type="predicted"/>
<evidence type="ECO:0000313" key="2">
    <source>
        <dbReference type="EMBL" id="RMB08185.1"/>
    </source>
</evidence>
<dbReference type="Pfam" id="PF13031">
    <property type="entry name" value="DUF3892"/>
    <property type="match status" value="1"/>
</dbReference>
<gene>
    <name evidence="2" type="ORF">BXY39_2281</name>
</gene>
<dbReference type="AlphaFoldDB" id="A0A3M0CGW2"/>
<sequence length="86" mass="9615">MADRPVSRTGKDSDGDITSLCNPGDFWSPRKKDDAINDIESGVHTYYVPWTSGRTPIRVVNGASGKYLRTDRDQTDRNNLNDLPDC</sequence>
<dbReference type="InParanoid" id="A0A3M0CGW2"/>
<feature type="compositionally biased region" description="Basic and acidic residues" evidence="1">
    <location>
        <begin position="1"/>
        <end position="14"/>
    </location>
</feature>